<dbReference type="EMBL" id="CP021978">
    <property type="protein sequence ID" value="QCD56050.1"/>
    <property type="molecule type" value="Genomic_DNA"/>
</dbReference>
<keyword evidence="1" id="KW-0812">Transmembrane</keyword>
<feature type="transmembrane region" description="Helical" evidence="1">
    <location>
        <begin position="89"/>
        <end position="112"/>
    </location>
</feature>
<proteinExistence type="predicted"/>
<organism evidence="2 3">
    <name type="scientific">Streptomyces hawaiiensis</name>
    <dbReference type="NCBI Taxonomy" id="67305"/>
    <lineage>
        <taxon>Bacteria</taxon>
        <taxon>Bacillati</taxon>
        <taxon>Actinomycetota</taxon>
        <taxon>Actinomycetes</taxon>
        <taxon>Kitasatosporales</taxon>
        <taxon>Streptomycetaceae</taxon>
        <taxon>Streptomyces</taxon>
    </lineage>
</organism>
<dbReference type="Proteomes" id="UP000495940">
    <property type="component" value="Chromosome"/>
</dbReference>
<feature type="transmembrane region" description="Helical" evidence="1">
    <location>
        <begin position="20"/>
        <end position="37"/>
    </location>
</feature>
<name>A0A6G5RDH3_9ACTN</name>
<dbReference type="AlphaFoldDB" id="A0A6G5RDH3"/>
<reference evidence="2 3" key="1">
    <citation type="submission" date="2017-06" db="EMBL/GenBank/DDBJ databases">
        <title>Complete Genome Sequence of Streptomyces hawaiiensis NRRL 15010 and insights into acyldepsipeptides biosynthesis.</title>
        <authorList>
            <person name="Mariita R.M."/>
            <person name="Sello J.K."/>
        </authorList>
    </citation>
    <scope>NUCLEOTIDE SEQUENCE [LARGE SCALE GENOMIC DNA]</scope>
    <source>
        <strain evidence="2 3">ATCC 12236</strain>
    </source>
</reference>
<evidence type="ECO:0000313" key="2">
    <source>
        <dbReference type="EMBL" id="QCD56050.1"/>
    </source>
</evidence>
<keyword evidence="3" id="KW-1185">Reference proteome</keyword>
<dbReference type="RefSeq" id="WP_175432699.1">
    <property type="nucleotide sequence ID" value="NZ_CP021978.1"/>
</dbReference>
<protein>
    <submittedName>
        <fullName evidence="2">Uncharacterized protein</fullName>
    </submittedName>
</protein>
<dbReference type="KEGG" id="shaw:CEB94_15160"/>
<sequence>MVPSLAQVSRRPRFALTETVVALCAALCWRLLAFAMYAEGYDLDPSAPRQMSGDAEIAHLALLLAVSVAVTWSLRLLPWPPLRPAVDALAVVRLAAVLLLSAVMVLALLTGVRVPVLGWQM</sequence>
<evidence type="ECO:0000313" key="3">
    <source>
        <dbReference type="Proteomes" id="UP000495940"/>
    </source>
</evidence>
<gene>
    <name evidence="2" type="ORF">CEB94_15160</name>
</gene>
<keyword evidence="1" id="KW-0472">Membrane</keyword>
<evidence type="ECO:0000256" key="1">
    <source>
        <dbReference type="SAM" id="Phobius"/>
    </source>
</evidence>
<accession>A0A6G5RDH3</accession>
<feature type="transmembrane region" description="Helical" evidence="1">
    <location>
        <begin position="57"/>
        <end position="77"/>
    </location>
</feature>
<keyword evidence="1" id="KW-1133">Transmembrane helix</keyword>